<keyword evidence="7 10" id="KW-0443">Lipid metabolism</keyword>
<dbReference type="OrthoDB" id="9783283at2"/>
<reference evidence="12 13" key="1">
    <citation type="submission" date="2015-11" db="EMBL/GenBank/DDBJ databases">
        <title>Genomic analysis of 38 Legionella species identifies large and diverse effector repertoires.</title>
        <authorList>
            <person name="Burstein D."/>
            <person name="Amaro F."/>
            <person name="Zusman T."/>
            <person name="Lifshitz Z."/>
            <person name="Cohen O."/>
            <person name="Gilbert J.A."/>
            <person name="Pupko T."/>
            <person name="Shuman H.A."/>
            <person name="Segal G."/>
        </authorList>
    </citation>
    <scope>NUCLEOTIDE SEQUENCE [LARGE SCALE GENOMIC DNA]</scope>
    <source>
        <strain evidence="12 13">ATCC 49505</strain>
    </source>
</reference>
<evidence type="ECO:0000313" key="13">
    <source>
        <dbReference type="Proteomes" id="UP000054997"/>
    </source>
</evidence>
<comment type="subcellular location">
    <subcellularLocation>
        <location evidence="10">Cell inner membrane</location>
        <topology evidence="10">Peripheral membrane protein</topology>
        <orientation evidence="10">Cytoplasmic side</orientation>
    </subcellularLocation>
</comment>
<accession>A0A0W0VMC5</accession>
<feature type="binding site" evidence="10">
    <location>
        <begin position="80"/>
        <end position="81"/>
    </location>
    <ligand>
        <name>substrate</name>
    </ligand>
</feature>
<dbReference type="CDD" id="cd07398">
    <property type="entry name" value="MPP_YbbF-LpxH"/>
    <property type="match status" value="1"/>
</dbReference>
<dbReference type="GO" id="GO:0008758">
    <property type="term" value="F:UDP-2,3-diacylglucosamine hydrolase activity"/>
    <property type="evidence" value="ECO:0007669"/>
    <property type="project" value="UniProtKB-UniRule"/>
</dbReference>
<proteinExistence type="inferred from homology"/>
<dbReference type="PANTHER" id="PTHR34990">
    <property type="entry name" value="UDP-2,3-DIACYLGLUCOSAMINE HYDROLASE-RELATED"/>
    <property type="match status" value="1"/>
</dbReference>
<feature type="domain" description="Calcineurin-like phosphoesterase" evidence="11">
    <location>
        <begin position="5"/>
        <end position="199"/>
    </location>
</feature>
<dbReference type="STRING" id="45068.Llon_1399"/>
<dbReference type="AlphaFoldDB" id="A0A0W0VMC5"/>
<dbReference type="RefSeq" id="WP_058529383.1">
    <property type="nucleotide sequence ID" value="NZ_CAAAHZ010000003.1"/>
</dbReference>
<evidence type="ECO:0000313" key="12">
    <source>
        <dbReference type="EMBL" id="KTD21301.1"/>
    </source>
</evidence>
<comment type="catalytic activity">
    <reaction evidence="10">
        <text>UDP-2-N,3-O-bis[(3R)-3-hydroxytetradecanoyl]-alpha-D-glucosamine + H2O = 2-N,3-O-bis[(3R)-3-hydroxytetradecanoyl]-alpha-D-glucosaminyl 1-phosphate + UMP + 2 H(+)</text>
        <dbReference type="Rhea" id="RHEA:25213"/>
        <dbReference type="ChEBI" id="CHEBI:15377"/>
        <dbReference type="ChEBI" id="CHEBI:15378"/>
        <dbReference type="ChEBI" id="CHEBI:57865"/>
        <dbReference type="ChEBI" id="CHEBI:57957"/>
        <dbReference type="ChEBI" id="CHEBI:78847"/>
        <dbReference type="EC" id="3.6.1.54"/>
    </reaction>
</comment>
<comment type="pathway">
    <text evidence="10">Glycolipid biosynthesis; lipid IV(A) biosynthesis; lipid IV(A) from (3R)-3-hydroxytetradecanoyl-[acyl-carrier-protein] and UDP-N-acetyl-alpha-D-glucosamine: step 4/6.</text>
</comment>
<evidence type="ECO:0000259" key="11">
    <source>
        <dbReference type="Pfam" id="PF00149"/>
    </source>
</evidence>
<dbReference type="InterPro" id="IPR029052">
    <property type="entry name" value="Metallo-depent_PP-like"/>
</dbReference>
<evidence type="ECO:0000256" key="5">
    <source>
        <dbReference type="ARBA" id="ARBA00022723"/>
    </source>
</evidence>
<keyword evidence="3 10" id="KW-0997">Cell inner membrane</keyword>
<feature type="binding site" evidence="10">
    <location>
        <position position="167"/>
    </location>
    <ligand>
        <name>substrate</name>
    </ligand>
</feature>
<protein>
    <recommendedName>
        <fullName evidence="10">UDP-2,3-diacylglucosamine hydrolase</fullName>
        <ecNumber evidence="10">3.6.1.54</ecNumber>
    </recommendedName>
    <alternativeName>
        <fullName evidence="10">UDP-2,3-diacylglucosamine diphosphatase</fullName>
    </alternativeName>
</protein>
<evidence type="ECO:0000256" key="2">
    <source>
        <dbReference type="ARBA" id="ARBA00022516"/>
    </source>
</evidence>
<feature type="binding site" evidence="10">
    <location>
        <position position="164"/>
    </location>
    <ligand>
        <name>substrate</name>
    </ligand>
</feature>
<feature type="binding site" evidence="10">
    <location>
        <position position="42"/>
    </location>
    <ligand>
        <name>Mn(2+)</name>
        <dbReference type="ChEBI" id="CHEBI:29035"/>
        <label>1</label>
    </ligand>
</feature>
<evidence type="ECO:0000256" key="9">
    <source>
        <dbReference type="ARBA" id="ARBA00023211"/>
    </source>
</evidence>
<feature type="binding site" evidence="10">
    <location>
        <position position="195"/>
    </location>
    <ligand>
        <name>Mn(2+)</name>
        <dbReference type="ChEBI" id="CHEBI:29035"/>
        <label>2</label>
    </ligand>
</feature>
<feature type="binding site" evidence="10">
    <location>
        <position position="115"/>
    </location>
    <ligand>
        <name>Mn(2+)</name>
        <dbReference type="ChEBI" id="CHEBI:29035"/>
        <label>2</label>
    </ligand>
</feature>
<dbReference type="InterPro" id="IPR004843">
    <property type="entry name" value="Calcineurin-like_PHP"/>
</dbReference>
<dbReference type="Proteomes" id="UP000054997">
    <property type="component" value="Unassembled WGS sequence"/>
</dbReference>
<comment type="similarity">
    <text evidence="10">Belongs to the LpxH family.</text>
</comment>
<feature type="binding site" evidence="10">
    <location>
        <position position="123"/>
    </location>
    <ligand>
        <name>substrate</name>
    </ligand>
</feature>
<dbReference type="GO" id="GO:0019897">
    <property type="term" value="C:extrinsic component of plasma membrane"/>
    <property type="evidence" value="ECO:0007669"/>
    <property type="project" value="UniProtKB-UniRule"/>
</dbReference>
<sequence>MIEAVFISDLHLHPEESAITQRFNLFIDWAIKNTKSVYILGDFFHVWPGDDALDDWNLSIARRLSLLAEHDIAVYFIRGNRDFLLGQEFAKHAQIKMLEEPAIITLGQKQILLVHGDRYCTKDRGHQLLRLLTRNPLFPAFFLKLPWKIRSKIVRKMRQTSQRNRGKSEYMLQIVPSAMLKHMQQLKADTIIHGHIHRPGSHDHETQDKILQQYVLSDWDDNPLLLCYHKSSGFYFDLLVED</sequence>
<feature type="binding site" evidence="10">
    <location>
        <position position="161"/>
    </location>
    <ligand>
        <name>substrate</name>
    </ligand>
</feature>
<dbReference type="EC" id="3.6.1.54" evidence="10"/>
<gene>
    <name evidence="10" type="primary">lpxH</name>
    <name evidence="12" type="ORF">Llon_1399</name>
</gene>
<keyword evidence="9 10" id="KW-0464">Manganese</keyword>
<dbReference type="PANTHER" id="PTHR34990:SF1">
    <property type="entry name" value="UDP-2,3-DIACYLGLUCOSAMINE HYDROLASE"/>
    <property type="match status" value="1"/>
</dbReference>
<dbReference type="UniPathway" id="UPA00359">
    <property type="reaction ID" value="UER00480"/>
</dbReference>
<dbReference type="Gene3D" id="3.60.21.10">
    <property type="match status" value="1"/>
</dbReference>
<dbReference type="GO" id="GO:0005737">
    <property type="term" value="C:cytoplasm"/>
    <property type="evidence" value="ECO:0007669"/>
    <property type="project" value="InterPro"/>
</dbReference>
<keyword evidence="1 10" id="KW-1003">Cell membrane</keyword>
<evidence type="ECO:0000256" key="6">
    <source>
        <dbReference type="ARBA" id="ARBA00022801"/>
    </source>
</evidence>
<feature type="binding site" evidence="10">
    <location>
        <position position="9"/>
    </location>
    <ligand>
        <name>Mn(2+)</name>
        <dbReference type="ChEBI" id="CHEBI:29035"/>
        <label>1</label>
    </ligand>
</feature>
<comment type="function">
    <text evidence="10">Hydrolyzes the pyrophosphate bond of UDP-2,3-diacylglucosamine to yield 2,3-diacylglucosamine 1-phosphate (lipid X) and UMP by catalyzing the attack of water at the alpha-P atom. Involved in the biosynthesis of lipid A, a phosphorylated glycolipid that anchors the lipopolysaccharide to the outer membrane of the cell.</text>
</comment>
<keyword evidence="5 10" id="KW-0479">Metal-binding</keyword>
<dbReference type="Pfam" id="PF00149">
    <property type="entry name" value="Metallophos"/>
    <property type="match status" value="1"/>
</dbReference>
<keyword evidence="6 10" id="KW-0378">Hydrolase</keyword>
<name>A0A0W0VMC5_9GAMM</name>
<dbReference type="InterPro" id="IPR043461">
    <property type="entry name" value="LpxH-like"/>
</dbReference>
<dbReference type="GO" id="GO:0030145">
    <property type="term" value="F:manganese ion binding"/>
    <property type="evidence" value="ECO:0007669"/>
    <property type="project" value="UniProtKB-UniRule"/>
</dbReference>
<evidence type="ECO:0000256" key="3">
    <source>
        <dbReference type="ARBA" id="ARBA00022519"/>
    </source>
</evidence>
<dbReference type="NCBIfam" id="NF003743">
    <property type="entry name" value="PRK05340.1"/>
    <property type="match status" value="1"/>
</dbReference>
<evidence type="ECO:0000256" key="4">
    <source>
        <dbReference type="ARBA" id="ARBA00022556"/>
    </source>
</evidence>
<evidence type="ECO:0000256" key="7">
    <source>
        <dbReference type="ARBA" id="ARBA00023098"/>
    </source>
</evidence>
<dbReference type="SUPFAM" id="SSF56300">
    <property type="entry name" value="Metallo-dependent phosphatases"/>
    <property type="match status" value="1"/>
</dbReference>
<comment type="caution">
    <text evidence="12">The sequence shown here is derived from an EMBL/GenBank/DDBJ whole genome shotgun (WGS) entry which is preliminary data.</text>
</comment>
<feature type="binding site" evidence="10">
    <location>
        <position position="42"/>
    </location>
    <ligand>
        <name>Mn(2+)</name>
        <dbReference type="ChEBI" id="CHEBI:29035"/>
        <label>2</label>
    </ligand>
</feature>
<dbReference type="EMBL" id="LNYK01000016">
    <property type="protein sequence ID" value="KTD21301.1"/>
    <property type="molecule type" value="Genomic_DNA"/>
</dbReference>
<keyword evidence="13" id="KW-1185">Reference proteome</keyword>
<feature type="binding site" evidence="10">
    <location>
        <position position="80"/>
    </location>
    <ligand>
        <name>Mn(2+)</name>
        <dbReference type="ChEBI" id="CHEBI:29035"/>
        <label>2</label>
    </ligand>
</feature>
<keyword evidence="8 10" id="KW-0472">Membrane</keyword>
<evidence type="ECO:0000256" key="1">
    <source>
        <dbReference type="ARBA" id="ARBA00022475"/>
    </source>
</evidence>
<feature type="binding site" evidence="10">
    <location>
        <position position="197"/>
    </location>
    <ligand>
        <name>Mn(2+)</name>
        <dbReference type="ChEBI" id="CHEBI:29035"/>
        <label>1</label>
    </ligand>
</feature>
<feature type="binding site" evidence="10">
    <location>
        <position position="11"/>
    </location>
    <ligand>
        <name>Mn(2+)</name>
        <dbReference type="ChEBI" id="CHEBI:29035"/>
        <label>1</label>
    </ligand>
</feature>
<evidence type="ECO:0000256" key="10">
    <source>
        <dbReference type="HAMAP-Rule" id="MF_00575"/>
    </source>
</evidence>
<organism evidence="12 13">
    <name type="scientific">Legionella londiniensis</name>
    <dbReference type="NCBI Taxonomy" id="45068"/>
    <lineage>
        <taxon>Bacteria</taxon>
        <taxon>Pseudomonadati</taxon>
        <taxon>Pseudomonadota</taxon>
        <taxon>Gammaproteobacteria</taxon>
        <taxon>Legionellales</taxon>
        <taxon>Legionellaceae</taxon>
        <taxon>Legionella</taxon>
    </lineage>
</organism>
<dbReference type="NCBIfam" id="TIGR01854">
    <property type="entry name" value="lipid_A_lpxH"/>
    <property type="match status" value="1"/>
</dbReference>
<keyword evidence="4 10" id="KW-0441">Lipid A biosynthesis</keyword>
<evidence type="ECO:0000256" key="8">
    <source>
        <dbReference type="ARBA" id="ARBA00023136"/>
    </source>
</evidence>
<dbReference type="HAMAP" id="MF_00575">
    <property type="entry name" value="LpxH"/>
    <property type="match status" value="1"/>
</dbReference>
<comment type="cofactor">
    <cofactor evidence="10">
        <name>Mn(2+)</name>
        <dbReference type="ChEBI" id="CHEBI:29035"/>
    </cofactor>
    <text evidence="10">Binds 2 Mn(2+) ions per subunit in a binuclear metal center.</text>
</comment>
<dbReference type="GO" id="GO:0009245">
    <property type="term" value="P:lipid A biosynthetic process"/>
    <property type="evidence" value="ECO:0007669"/>
    <property type="project" value="UniProtKB-UniRule"/>
</dbReference>
<feature type="binding site" evidence="10">
    <location>
        <position position="195"/>
    </location>
    <ligand>
        <name>substrate</name>
    </ligand>
</feature>
<keyword evidence="2 10" id="KW-0444">Lipid biosynthesis</keyword>
<dbReference type="PATRIC" id="fig|45068.5.peg.1511"/>
<dbReference type="InterPro" id="IPR010138">
    <property type="entry name" value="UDP-diacylglucosamine_Hdrlase"/>
</dbReference>